<dbReference type="InterPro" id="IPR050483">
    <property type="entry name" value="CoA-transferase_III_domain"/>
</dbReference>
<dbReference type="InterPro" id="IPR023606">
    <property type="entry name" value="CoA-Trfase_III_dom_1_sf"/>
</dbReference>
<dbReference type="RefSeq" id="WP_201684951.1">
    <property type="nucleotide sequence ID" value="NZ_JAEQNA010000006.1"/>
</dbReference>
<organism evidence="2 3">
    <name type="scientific">Ramlibacter aurantiacus</name>
    <dbReference type="NCBI Taxonomy" id="2801330"/>
    <lineage>
        <taxon>Bacteria</taxon>
        <taxon>Pseudomonadati</taxon>
        <taxon>Pseudomonadota</taxon>
        <taxon>Betaproteobacteria</taxon>
        <taxon>Burkholderiales</taxon>
        <taxon>Comamonadaceae</taxon>
        <taxon>Ramlibacter</taxon>
    </lineage>
</organism>
<dbReference type="SUPFAM" id="SSF89796">
    <property type="entry name" value="CoA-transferase family III (CaiB/BaiF)"/>
    <property type="match status" value="1"/>
</dbReference>
<dbReference type="PANTHER" id="PTHR48207">
    <property type="entry name" value="SUCCINATE--HYDROXYMETHYLGLUTARATE COA-TRANSFERASE"/>
    <property type="match status" value="1"/>
</dbReference>
<evidence type="ECO:0000313" key="2">
    <source>
        <dbReference type="EMBL" id="MBL0421871.1"/>
    </source>
</evidence>
<reference evidence="2" key="1">
    <citation type="submission" date="2021-01" db="EMBL/GenBank/DDBJ databases">
        <title>Ramlibacter sp. strain AW1 16S ribosomal RNA gene Genome sequencing and assembly.</title>
        <authorList>
            <person name="Kang M."/>
        </authorList>
    </citation>
    <scope>NUCLEOTIDE SEQUENCE</scope>
    <source>
        <strain evidence="2">AW1</strain>
    </source>
</reference>
<dbReference type="PANTHER" id="PTHR48207:SF3">
    <property type="entry name" value="SUCCINATE--HYDROXYMETHYLGLUTARATE COA-TRANSFERASE"/>
    <property type="match status" value="1"/>
</dbReference>
<proteinExistence type="predicted"/>
<protein>
    <submittedName>
        <fullName evidence="2">CoA transferase</fullName>
    </submittedName>
</protein>
<sequence>MSACDPQAVLGGIRVVDLGRFIAGPYCATLLSDLGADVVRVERPGGGEDRWVVPVAPSGEGGSFLQLGRNKRSVCLDLGSPAGREVLEALIARADVVVANLPTAQLVRLGLDYESLSARYPRVILVTASAYGEPGPLADRTGFDGIGQAMSGAAWLSGQPDAPVRWAATYVDFGTALGCAFGTLAALRARDQSGRGQHVRGSLLRTALTFFNSNLMETQALGHDRVPSGNRGQQMAPSDLFATRDGHVLVQVLGNAQFHRLAALVGQPEWITDAGLRSDADRGRQAPRICEAVAQWAAARTCEEVLKALADHGIPGCKVLPPSEALSHPHMQAAGHFRPMDFPSLPQPVPVVAPLVELSETPASYRRRAPLAGEHTREVLAELGYGEEEIERIESASAARRGSPR</sequence>
<dbReference type="EMBL" id="JAEQNA010000006">
    <property type="protein sequence ID" value="MBL0421871.1"/>
    <property type="molecule type" value="Genomic_DNA"/>
</dbReference>
<comment type="caution">
    <text evidence="2">The sequence shown here is derived from an EMBL/GenBank/DDBJ whole genome shotgun (WGS) entry which is preliminary data.</text>
</comment>
<dbReference type="Pfam" id="PF02515">
    <property type="entry name" value="CoA_transf_3"/>
    <property type="match status" value="1"/>
</dbReference>
<dbReference type="AlphaFoldDB" id="A0A936ZSR0"/>
<dbReference type="Gene3D" id="3.40.50.10540">
    <property type="entry name" value="Crotonobetainyl-coa:carnitine coa-transferase, domain 1"/>
    <property type="match status" value="1"/>
</dbReference>
<keyword evidence="3" id="KW-1185">Reference proteome</keyword>
<dbReference type="InterPro" id="IPR044855">
    <property type="entry name" value="CoA-Trfase_III_dom3_sf"/>
</dbReference>
<dbReference type="InterPro" id="IPR003673">
    <property type="entry name" value="CoA-Trfase_fam_III"/>
</dbReference>
<evidence type="ECO:0000256" key="1">
    <source>
        <dbReference type="ARBA" id="ARBA00022679"/>
    </source>
</evidence>
<keyword evidence="1 2" id="KW-0808">Transferase</keyword>
<dbReference type="Gene3D" id="3.30.1540.10">
    <property type="entry name" value="formyl-coa transferase, domain 3"/>
    <property type="match status" value="1"/>
</dbReference>
<evidence type="ECO:0000313" key="3">
    <source>
        <dbReference type="Proteomes" id="UP000613011"/>
    </source>
</evidence>
<dbReference type="Proteomes" id="UP000613011">
    <property type="component" value="Unassembled WGS sequence"/>
</dbReference>
<name>A0A936ZSR0_9BURK</name>
<gene>
    <name evidence="2" type="ORF">JI739_16095</name>
</gene>
<dbReference type="GO" id="GO:0008410">
    <property type="term" value="F:CoA-transferase activity"/>
    <property type="evidence" value="ECO:0007669"/>
    <property type="project" value="TreeGrafter"/>
</dbReference>
<accession>A0A936ZSR0</accession>